<dbReference type="EMBL" id="KZ819608">
    <property type="protein sequence ID" value="PWN31484.1"/>
    <property type="molecule type" value="Genomic_DNA"/>
</dbReference>
<dbReference type="SUPFAM" id="SSF54690">
    <property type="entry name" value="Molybdopterin synthase subunit MoaE"/>
    <property type="match status" value="1"/>
</dbReference>
<organism evidence="1 2">
    <name type="scientific">Meira miltonrushii</name>
    <dbReference type="NCBI Taxonomy" id="1280837"/>
    <lineage>
        <taxon>Eukaryota</taxon>
        <taxon>Fungi</taxon>
        <taxon>Dikarya</taxon>
        <taxon>Basidiomycota</taxon>
        <taxon>Ustilaginomycotina</taxon>
        <taxon>Exobasidiomycetes</taxon>
        <taxon>Exobasidiales</taxon>
        <taxon>Brachybasidiaceae</taxon>
        <taxon>Meira</taxon>
    </lineage>
</organism>
<accession>A0A316V2J8</accession>
<proteinExistence type="predicted"/>
<dbReference type="PANTHER" id="PTHR23404">
    <property type="entry name" value="MOLYBDOPTERIN SYNTHASE RELATED"/>
    <property type="match status" value="1"/>
</dbReference>
<protein>
    <submittedName>
        <fullName evidence="1">Molybdopterin biosynthesis MoaE</fullName>
    </submittedName>
</protein>
<dbReference type="InterPro" id="IPR003448">
    <property type="entry name" value="Mopterin_biosynth_MoaE"/>
</dbReference>
<dbReference type="Gene3D" id="3.90.1170.40">
    <property type="entry name" value="Molybdopterin biosynthesis MoaE subunit"/>
    <property type="match status" value="1"/>
</dbReference>
<dbReference type="GO" id="GO:0006777">
    <property type="term" value="P:Mo-molybdopterin cofactor biosynthetic process"/>
    <property type="evidence" value="ECO:0007669"/>
    <property type="project" value="InterPro"/>
</dbReference>
<dbReference type="STRING" id="1280837.A0A316V2J8"/>
<name>A0A316V2J8_9BASI</name>
<dbReference type="AlphaFoldDB" id="A0A316V2J8"/>
<evidence type="ECO:0000313" key="2">
    <source>
        <dbReference type="Proteomes" id="UP000245771"/>
    </source>
</evidence>
<evidence type="ECO:0000313" key="1">
    <source>
        <dbReference type="EMBL" id="PWN31484.1"/>
    </source>
</evidence>
<dbReference type="InterPro" id="IPR036563">
    <property type="entry name" value="MoaE_sf"/>
</dbReference>
<dbReference type="GeneID" id="37021780"/>
<dbReference type="Pfam" id="PF02391">
    <property type="entry name" value="MoaE"/>
    <property type="match status" value="1"/>
</dbReference>
<dbReference type="RefSeq" id="XP_025351786.1">
    <property type="nucleotide sequence ID" value="XM_025499999.1"/>
</dbReference>
<gene>
    <name evidence="1" type="ORF">FA14DRAFT_166118</name>
</gene>
<keyword evidence="2" id="KW-1185">Reference proteome</keyword>
<sequence length="182" mass="20656">MSAILSKVKANVWETVTDRIQLTYDELDEKLALKHVNDHGAGASVLFVGTTRNEFQGKSVQRLEYTAYSSLARKLMQKLIKDGREKYTKSKDTGHEIQQQSVSNEIKRVYLAHRLGDVRAGEASILVCVSSAHRKAAFELCEEILEEVKRQVPIWKKEIYDGTHAGLAEWKANSQSHWKKEG</sequence>
<dbReference type="OrthoDB" id="5531344at2759"/>
<dbReference type="CDD" id="cd00756">
    <property type="entry name" value="MoaE"/>
    <property type="match status" value="1"/>
</dbReference>
<reference evidence="1 2" key="1">
    <citation type="journal article" date="2018" name="Mol. Biol. Evol.">
        <title>Broad Genomic Sampling Reveals a Smut Pathogenic Ancestry of the Fungal Clade Ustilaginomycotina.</title>
        <authorList>
            <person name="Kijpornyongpan T."/>
            <person name="Mondo S.J."/>
            <person name="Barry K."/>
            <person name="Sandor L."/>
            <person name="Lee J."/>
            <person name="Lipzen A."/>
            <person name="Pangilinan J."/>
            <person name="LaButti K."/>
            <person name="Hainaut M."/>
            <person name="Henrissat B."/>
            <person name="Grigoriev I.V."/>
            <person name="Spatafora J.W."/>
            <person name="Aime M.C."/>
        </authorList>
    </citation>
    <scope>NUCLEOTIDE SEQUENCE [LARGE SCALE GENOMIC DNA]</scope>
    <source>
        <strain evidence="1 2">MCA 3882</strain>
    </source>
</reference>
<dbReference type="InParanoid" id="A0A316V2J8"/>
<dbReference type="Proteomes" id="UP000245771">
    <property type="component" value="Unassembled WGS sequence"/>
</dbReference>